<evidence type="ECO:0000313" key="6">
    <source>
        <dbReference type="EMBL" id="PCI26795.1"/>
    </source>
</evidence>
<evidence type="ECO:0000256" key="2">
    <source>
        <dbReference type="ARBA" id="ARBA00009263"/>
    </source>
</evidence>
<comment type="caution">
    <text evidence="6">The sequence shown here is derived from an EMBL/GenBank/DDBJ whole genome shotgun (WGS) entry which is preliminary data.</text>
</comment>
<name>A0A2A4T0W4_9DELT</name>
<dbReference type="Pfam" id="PF16363">
    <property type="entry name" value="GDP_Man_Dehyd"/>
    <property type="match status" value="1"/>
</dbReference>
<dbReference type="InterPro" id="IPR036291">
    <property type="entry name" value="NAD(P)-bd_dom_sf"/>
</dbReference>
<dbReference type="SUPFAM" id="SSF51735">
    <property type="entry name" value="NAD(P)-binding Rossmann-fold domains"/>
    <property type="match status" value="1"/>
</dbReference>
<dbReference type="GO" id="GO:0008446">
    <property type="term" value="F:GDP-mannose 4,6-dehydratase activity"/>
    <property type="evidence" value="ECO:0007669"/>
    <property type="project" value="UniProtKB-EC"/>
</dbReference>
<dbReference type="GO" id="GO:0042351">
    <property type="term" value="P:'de novo' GDP-L-fucose biosynthetic process"/>
    <property type="evidence" value="ECO:0007669"/>
    <property type="project" value="TreeGrafter"/>
</dbReference>
<dbReference type="Proteomes" id="UP000218113">
    <property type="component" value="Unassembled WGS sequence"/>
</dbReference>
<dbReference type="Gene3D" id="3.40.50.720">
    <property type="entry name" value="NAD(P)-binding Rossmann-like Domain"/>
    <property type="match status" value="1"/>
</dbReference>
<feature type="domain" description="NAD(P)-binding" evidence="5">
    <location>
        <begin position="2"/>
        <end position="116"/>
    </location>
</feature>
<evidence type="ECO:0000313" key="7">
    <source>
        <dbReference type="Proteomes" id="UP000218113"/>
    </source>
</evidence>
<accession>A0A2A4T0W4</accession>
<dbReference type="AlphaFoldDB" id="A0A2A4T0W4"/>
<proteinExistence type="inferred from homology"/>
<protein>
    <recommendedName>
        <fullName evidence="3">GDP-mannose 4,6-dehydratase</fullName>
        <ecNumber evidence="3">4.2.1.47</ecNumber>
    </recommendedName>
</protein>
<dbReference type="InterPro" id="IPR016040">
    <property type="entry name" value="NAD(P)-bd_dom"/>
</dbReference>
<keyword evidence="4" id="KW-0456">Lyase</keyword>
<comment type="similarity">
    <text evidence="2">Belongs to the NAD(P)-dependent epimerase/dehydratase family. GDP-mannose 4,6-dehydratase subfamily.</text>
</comment>
<gene>
    <name evidence="6" type="ORF">COB67_09725</name>
</gene>
<dbReference type="InterPro" id="IPR006368">
    <property type="entry name" value="GDP_Man_deHydtase"/>
</dbReference>
<evidence type="ECO:0000256" key="3">
    <source>
        <dbReference type="ARBA" id="ARBA00011989"/>
    </source>
</evidence>
<dbReference type="EC" id="4.2.1.47" evidence="3"/>
<dbReference type="EMBL" id="NVSR01000084">
    <property type="protein sequence ID" value="PCI26795.1"/>
    <property type="molecule type" value="Genomic_DNA"/>
</dbReference>
<evidence type="ECO:0000256" key="1">
    <source>
        <dbReference type="ARBA" id="ARBA00001937"/>
    </source>
</evidence>
<dbReference type="PANTHER" id="PTHR43715:SF1">
    <property type="entry name" value="GDP-MANNOSE 4,6 DEHYDRATASE"/>
    <property type="match status" value="1"/>
</dbReference>
<comment type="cofactor">
    <cofactor evidence="1">
        <name>NADP(+)</name>
        <dbReference type="ChEBI" id="CHEBI:58349"/>
    </cofactor>
</comment>
<evidence type="ECO:0000259" key="5">
    <source>
        <dbReference type="Pfam" id="PF16363"/>
    </source>
</evidence>
<dbReference type="PANTHER" id="PTHR43715">
    <property type="entry name" value="GDP-MANNOSE 4,6-DEHYDRATASE"/>
    <property type="match status" value="1"/>
</dbReference>
<dbReference type="Gene3D" id="3.90.25.10">
    <property type="entry name" value="UDP-galactose 4-epimerase, domain 1"/>
    <property type="match status" value="1"/>
</dbReference>
<reference evidence="7" key="1">
    <citation type="submission" date="2017-08" db="EMBL/GenBank/DDBJ databases">
        <title>A dynamic microbial community with high functional redundancy inhabits the cold, oxic subseafloor aquifer.</title>
        <authorList>
            <person name="Tully B.J."/>
            <person name="Wheat C.G."/>
            <person name="Glazer B.T."/>
            <person name="Huber J.A."/>
        </authorList>
    </citation>
    <scope>NUCLEOTIDE SEQUENCE [LARGE SCALE GENOMIC DNA]</scope>
</reference>
<organism evidence="6 7">
    <name type="scientific">SAR324 cluster bacterium</name>
    <dbReference type="NCBI Taxonomy" id="2024889"/>
    <lineage>
        <taxon>Bacteria</taxon>
        <taxon>Deltaproteobacteria</taxon>
        <taxon>SAR324 cluster</taxon>
    </lineage>
</organism>
<evidence type="ECO:0000256" key="4">
    <source>
        <dbReference type="ARBA" id="ARBA00023239"/>
    </source>
</evidence>
<sequence>MDALRDWGHARDYVEVMWLMLQQEEADDFVISTNTQHSVRDFVSIAAQKLGIPLRWEGEGVEEKGIHQETGQVLVQVDTRYFRPTEVETLLGDSSKAREKLGWKQKTTFEEMVTEMVNSDLKNAEKDALCQKEGFQTYNYH</sequence>